<evidence type="ECO:0000313" key="1">
    <source>
        <dbReference type="EMBL" id="NID14396.1"/>
    </source>
</evidence>
<proteinExistence type="predicted"/>
<dbReference type="EMBL" id="JAAQTL010000001">
    <property type="protein sequence ID" value="NID14396.1"/>
    <property type="molecule type" value="Genomic_DNA"/>
</dbReference>
<comment type="caution">
    <text evidence="1">The sequence shown here is derived from an EMBL/GenBank/DDBJ whole genome shotgun (WGS) entry which is preliminary data.</text>
</comment>
<organism evidence="1 2">
    <name type="scientific">Luteibacter yeojuensis</name>
    <dbReference type="NCBI Taxonomy" id="345309"/>
    <lineage>
        <taxon>Bacteria</taxon>
        <taxon>Pseudomonadati</taxon>
        <taxon>Pseudomonadota</taxon>
        <taxon>Gammaproteobacteria</taxon>
        <taxon>Lysobacterales</taxon>
        <taxon>Rhodanobacteraceae</taxon>
        <taxon>Luteibacter</taxon>
    </lineage>
</organism>
<sequence>MGSAQSFALSLHAFAKKAPENARQVVRSVSISLLKSTVLRTPVGNPDVWAVNRSAAYYNAEVAAHNTALRDDPENLTKNGRLKPGRKLNDGMDIIAPEGYVGGRLRANWTVSIGEPTFVSIIDTDKSGSKTIANGEATIASSDGETDIFIVNTLPYAIPIEYGHSAKQAPEGMVRVTVAEFQAYVEKAVSELPQ</sequence>
<evidence type="ECO:0000313" key="2">
    <source>
        <dbReference type="Proteomes" id="UP000518878"/>
    </source>
</evidence>
<name>A0A7X5QS49_9GAMM</name>
<protein>
    <submittedName>
        <fullName evidence="1">Uncharacterized protein</fullName>
    </submittedName>
</protein>
<reference evidence="1 2" key="1">
    <citation type="journal article" date="2006" name="Int. J. Syst. Evol. Microbiol.">
        <title>Dyella yeojuensis sp. nov., isolated from greenhouse soil in Korea.</title>
        <authorList>
            <person name="Kim B.Y."/>
            <person name="Weon H.Y."/>
            <person name="Lee K.H."/>
            <person name="Seok S.J."/>
            <person name="Kwon S.W."/>
            <person name="Go S.J."/>
            <person name="Stackebrandt E."/>
        </authorList>
    </citation>
    <scope>NUCLEOTIDE SEQUENCE [LARGE SCALE GENOMIC DNA]</scope>
    <source>
        <strain evidence="1 2">DSM 17673</strain>
    </source>
</reference>
<dbReference type="AlphaFoldDB" id="A0A7X5QS49"/>
<keyword evidence="2" id="KW-1185">Reference proteome</keyword>
<accession>A0A7X5QS49</accession>
<gene>
    <name evidence="1" type="ORF">HBF32_02830</name>
</gene>
<dbReference type="Proteomes" id="UP000518878">
    <property type="component" value="Unassembled WGS sequence"/>
</dbReference>
<dbReference type="RefSeq" id="WP_166698111.1">
    <property type="nucleotide sequence ID" value="NZ_JAAQTL010000001.1"/>
</dbReference>